<dbReference type="PANTHER" id="PTHR10342:SF273">
    <property type="entry name" value="RE14504P"/>
    <property type="match status" value="1"/>
</dbReference>
<dbReference type="Proteomes" id="UP000011014">
    <property type="component" value="Unassembled WGS sequence"/>
</dbReference>
<dbReference type="InterPro" id="IPR000917">
    <property type="entry name" value="Sulfatase_N"/>
</dbReference>
<evidence type="ECO:0000256" key="6">
    <source>
        <dbReference type="ARBA" id="ARBA00023180"/>
    </source>
</evidence>
<dbReference type="PANTHER" id="PTHR10342">
    <property type="entry name" value="ARYLSULFATASE"/>
    <property type="match status" value="1"/>
</dbReference>
<comment type="cofactor">
    <cofactor evidence="1">
        <name>Ca(2+)</name>
        <dbReference type="ChEBI" id="CHEBI:29108"/>
    </cofactor>
</comment>
<dbReference type="AlphaFoldDB" id="E4YSS4"/>
<keyword evidence="5" id="KW-0106">Calcium</keyword>
<dbReference type="PROSITE" id="PS00523">
    <property type="entry name" value="SULFATASE_1"/>
    <property type="match status" value="1"/>
</dbReference>
<dbReference type="Gene3D" id="3.40.720.10">
    <property type="entry name" value="Alkaline Phosphatase, subunit A"/>
    <property type="match status" value="2"/>
</dbReference>
<dbReference type="InterPro" id="IPR024607">
    <property type="entry name" value="Sulfatase_CS"/>
</dbReference>
<feature type="domain" description="Sulfatase N-terminal" evidence="7">
    <location>
        <begin position="238"/>
        <end position="331"/>
    </location>
</feature>
<dbReference type="EMBL" id="FN655246">
    <property type="protein sequence ID" value="CBY38513.1"/>
    <property type="molecule type" value="Genomic_DNA"/>
</dbReference>
<dbReference type="SUPFAM" id="SSF53649">
    <property type="entry name" value="Alkaline phosphatase-like"/>
    <property type="match status" value="1"/>
</dbReference>
<keyword evidence="4" id="KW-0378">Hydrolase</keyword>
<proteinExistence type="inferred from homology"/>
<reference evidence="8" key="1">
    <citation type="journal article" date="2010" name="Science">
        <title>Plasticity of animal genome architecture unmasked by rapid evolution of a pelagic tunicate.</title>
        <authorList>
            <person name="Denoeud F."/>
            <person name="Henriet S."/>
            <person name="Mungpakdee S."/>
            <person name="Aury J.M."/>
            <person name="Da Silva C."/>
            <person name="Brinkmann H."/>
            <person name="Mikhaleva J."/>
            <person name="Olsen L.C."/>
            <person name="Jubin C."/>
            <person name="Canestro C."/>
            <person name="Bouquet J.M."/>
            <person name="Danks G."/>
            <person name="Poulain J."/>
            <person name="Campsteijn C."/>
            <person name="Adamski M."/>
            <person name="Cross I."/>
            <person name="Yadetie F."/>
            <person name="Muffato M."/>
            <person name="Louis A."/>
            <person name="Butcher S."/>
            <person name="Tsagkogeorga G."/>
            <person name="Konrad A."/>
            <person name="Singh S."/>
            <person name="Jensen M.F."/>
            <person name="Cong E.H."/>
            <person name="Eikeseth-Otteraa H."/>
            <person name="Noel B."/>
            <person name="Anthouard V."/>
            <person name="Porcel B.M."/>
            <person name="Kachouri-Lafond R."/>
            <person name="Nishino A."/>
            <person name="Ugolini M."/>
            <person name="Chourrout P."/>
            <person name="Nishida H."/>
            <person name="Aasland R."/>
            <person name="Huzurbazar S."/>
            <person name="Westhof E."/>
            <person name="Delsuc F."/>
            <person name="Lehrach H."/>
            <person name="Reinhardt R."/>
            <person name="Weissenbach J."/>
            <person name="Roy S.W."/>
            <person name="Artiguenave F."/>
            <person name="Postlethwait J.H."/>
            <person name="Manak J.R."/>
            <person name="Thompson E.M."/>
            <person name="Jaillon O."/>
            <person name="Du Pasquier L."/>
            <person name="Boudinot P."/>
            <person name="Liberles D.A."/>
            <person name="Volff J.N."/>
            <person name="Philippe H."/>
            <person name="Lenhard B."/>
            <person name="Roest Crollius H."/>
            <person name="Wincker P."/>
            <person name="Chourrout D."/>
        </authorList>
    </citation>
    <scope>NUCLEOTIDE SEQUENCE [LARGE SCALE GENOMIC DNA]</scope>
</reference>
<gene>
    <name evidence="8" type="ORF">GSOID_T00032461001</name>
</gene>
<evidence type="ECO:0000256" key="1">
    <source>
        <dbReference type="ARBA" id="ARBA00001913"/>
    </source>
</evidence>
<evidence type="ECO:0000256" key="2">
    <source>
        <dbReference type="ARBA" id="ARBA00008779"/>
    </source>
</evidence>
<evidence type="ECO:0000256" key="4">
    <source>
        <dbReference type="ARBA" id="ARBA00022801"/>
    </source>
</evidence>
<dbReference type="GO" id="GO:0046872">
    <property type="term" value="F:metal ion binding"/>
    <property type="evidence" value="ECO:0007669"/>
    <property type="project" value="UniProtKB-KW"/>
</dbReference>
<dbReference type="InterPro" id="IPR047115">
    <property type="entry name" value="ARSB"/>
</dbReference>
<comment type="similarity">
    <text evidence="2">Belongs to the sulfatase family.</text>
</comment>
<dbReference type="InterPro" id="IPR017850">
    <property type="entry name" value="Alkaline_phosphatase_core_sf"/>
</dbReference>
<evidence type="ECO:0000313" key="8">
    <source>
        <dbReference type="EMBL" id="CBY38513.1"/>
    </source>
</evidence>
<organism evidence="8">
    <name type="scientific">Oikopleura dioica</name>
    <name type="common">Tunicate</name>
    <dbReference type="NCBI Taxonomy" id="34765"/>
    <lineage>
        <taxon>Eukaryota</taxon>
        <taxon>Metazoa</taxon>
        <taxon>Chordata</taxon>
        <taxon>Tunicata</taxon>
        <taxon>Appendicularia</taxon>
        <taxon>Copelata</taxon>
        <taxon>Oikopleuridae</taxon>
        <taxon>Oikopleura</taxon>
    </lineage>
</organism>
<dbReference type="GO" id="GO:0008484">
    <property type="term" value="F:sulfuric ester hydrolase activity"/>
    <property type="evidence" value="ECO:0007669"/>
    <property type="project" value="InterPro"/>
</dbReference>
<evidence type="ECO:0000259" key="7">
    <source>
        <dbReference type="Pfam" id="PF00884"/>
    </source>
</evidence>
<dbReference type="Pfam" id="PF00884">
    <property type="entry name" value="Sulfatase"/>
    <property type="match status" value="2"/>
</dbReference>
<keyword evidence="3" id="KW-0479">Metal-binding</keyword>
<evidence type="ECO:0000256" key="5">
    <source>
        <dbReference type="ARBA" id="ARBA00022837"/>
    </source>
</evidence>
<dbReference type="Gene3D" id="3.30.1120.10">
    <property type="match status" value="1"/>
</dbReference>
<protein>
    <recommendedName>
        <fullName evidence="7">Sulfatase N-terminal domain-containing protein</fullName>
    </recommendedName>
</protein>
<keyword evidence="6" id="KW-0325">Glycoprotein</keyword>
<evidence type="ECO:0000256" key="3">
    <source>
        <dbReference type="ARBA" id="ARBA00022723"/>
    </source>
</evidence>
<name>E4YSS4_OIKDI</name>
<feature type="domain" description="Sulfatase N-terminal" evidence="7">
    <location>
        <begin position="79"/>
        <end position="212"/>
    </location>
</feature>
<sequence length="449" mass="50971">MAGIASSALFIVIYENKVEPIEKIIQKHSQITNSNPKLAYLQDYASNETDFEGSGDFEQSSNNNKTRSKREFASFEKFNFVIIIADDLGWADVSWNNEFVKTPNLERIRKQGRTFTNLYSHSTCSPSRAALLTGIYAWRLGLDGAPFNPTKVNGIPLGVELIPAKFKKLNYENHFIGKWHGGFCHQNLTPTERGFDSFYGFYSGAVNYLTHESKYDAKGAALDYREVKDGKEKILKEKNDHNIGRIYDKIRDQNGVWERTVFLFVSDNGATAPGGSNYPLRGVKGDYFEGGNKVPGFIISPVFKEQKLKRSSYDGIVHFADLMVSLLGLADPTERLITDQLDGMNLWNSLIEKDATVVRRETIHHIDQSPKPAREVESNVFLQHAQWRLNQSSDASFVYSASIRVEEYKYIKAVRNVRKNMFPFAAINEDWTWDSPSEISPPVSIANRF</sequence>
<feature type="non-terminal residue" evidence="8">
    <location>
        <position position="449"/>
    </location>
</feature>
<accession>E4YSS4</accession>